<dbReference type="GO" id="GO:0003723">
    <property type="term" value="F:RNA binding"/>
    <property type="evidence" value="ECO:0007669"/>
    <property type="project" value="UniProtKB-KW"/>
</dbReference>
<dbReference type="Gene3D" id="3.30.70.580">
    <property type="entry name" value="Pseudouridine synthase I, catalytic domain, N-terminal subdomain"/>
    <property type="match status" value="1"/>
</dbReference>
<keyword evidence="7" id="KW-1185">Reference proteome</keyword>
<dbReference type="InterPro" id="IPR042092">
    <property type="entry name" value="PsdUridine_s_RsuA/RluB/E/F_cat"/>
</dbReference>
<keyword evidence="2 4" id="KW-0413">Isomerase</keyword>
<sequence length="239" mass="28116">MARIKKELIRLNKLIASSGKYSRREADRLIQNGFVLVNGVVITNPAEKFSINDHVVVNGEKLDFNKKVYIKFYKPIKVLTSYDKYRDKKSLLDIEFFKKNRLGYSGRLDYESEGLIIFTNDGDLIYKIQHPSSRIEKEYIVAVDKILEEKELELIRAGLKTKEIKYLPCKINYLGNYTYNIVLYEGKKREIRNIFKFFKINVKKLKRVRIGPIRIVDLKPGEYKHLSKKEIEELKKCIG</sequence>
<dbReference type="CDD" id="cd00165">
    <property type="entry name" value="S4"/>
    <property type="match status" value="1"/>
</dbReference>
<dbReference type="InterPro" id="IPR020094">
    <property type="entry name" value="TruA/RsuA/RluB/E/F_N"/>
</dbReference>
<dbReference type="PANTHER" id="PTHR47683:SF2">
    <property type="entry name" value="RNA-BINDING S4 DOMAIN-CONTAINING PROTEIN"/>
    <property type="match status" value="1"/>
</dbReference>
<dbReference type="InterPro" id="IPR002942">
    <property type="entry name" value="S4_RNA-bd"/>
</dbReference>
<dbReference type="Proteomes" id="UP000001520">
    <property type="component" value="Chromosome"/>
</dbReference>
<dbReference type="GO" id="GO:0000455">
    <property type="term" value="P:enzyme-directed rRNA pseudouridine synthesis"/>
    <property type="evidence" value="ECO:0007669"/>
    <property type="project" value="UniProtKB-ARBA"/>
</dbReference>
<dbReference type="InterPro" id="IPR036986">
    <property type="entry name" value="S4_RNA-bd_sf"/>
</dbReference>
<evidence type="ECO:0000256" key="4">
    <source>
        <dbReference type="RuleBase" id="RU003887"/>
    </source>
</evidence>
<dbReference type="InterPro" id="IPR050343">
    <property type="entry name" value="RsuA_PseudoU_synthase"/>
</dbReference>
<dbReference type="GO" id="GO:0120159">
    <property type="term" value="F:rRNA pseudouridine synthase activity"/>
    <property type="evidence" value="ECO:0007669"/>
    <property type="project" value="UniProtKB-ARBA"/>
</dbReference>
<dbReference type="Gene3D" id="3.10.290.10">
    <property type="entry name" value="RNA-binding S4 domain"/>
    <property type="match status" value="1"/>
</dbReference>
<organism evidence="6 7">
    <name type="scientific">Deferribacter desulfuricans (strain DSM 14783 / JCM 11476 / NBRC 101012 / SSM1)</name>
    <dbReference type="NCBI Taxonomy" id="639282"/>
    <lineage>
        <taxon>Bacteria</taxon>
        <taxon>Pseudomonadati</taxon>
        <taxon>Deferribacterota</taxon>
        <taxon>Deferribacteres</taxon>
        <taxon>Deferribacterales</taxon>
        <taxon>Deferribacteraceae</taxon>
        <taxon>Deferribacter</taxon>
    </lineage>
</organism>
<dbReference type="AlphaFoldDB" id="D3PD03"/>
<proteinExistence type="inferred from homology"/>
<dbReference type="PANTHER" id="PTHR47683">
    <property type="entry name" value="PSEUDOURIDINE SYNTHASE FAMILY PROTEIN-RELATED"/>
    <property type="match status" value="1"/>
</dbReference>
<name>D3PD03_DEFDS</name>
<dbReference type="InterPro" id="IPR020103">
    <property type="entry name" value="PsdUridine_synth_cat_dom_sf"/>
</dbReference>
<dbReference type="EMBL" id="AP011529">
    <property type="protein sequence ID" value="BAI80476.1"/>
    <property type="molecule type" value="Genomic_DNA"/>
</dbReference>
<evidence type="ECO:0000256" key="3">
    <source>
        <dbReference type="PROSITE-ProRule" id="PRU00182"/>
    </source>
</evidence>
<feature type="domain" description="RNA-binding S4" evidence="5">
    <location>
        <begin position="9"/>
        <end position="70"/>
    </location>
</feature>
<dbReference type="OrthoDB" id="9807213at2"/>
<gene>
    <name evidence="6" type="ordered locus">DEFDS_1006</name>
</gene>
<dbReference type="EC" id="5.4.99.-" evidence="4"/>
<dbReference type="Gene3D" id="3.30.70.1560">
    <property type="entry name" value="Alpha-L RNA-binding motif"/>
    <property type="match status" value="1"/>
</dbReference>
<evidence type="ECO:0000256" key="1">
    <source>
        <dbReference type="ARBA" id="ARBA00008348"/>
    </source>
</evidence>
<evidence type="ECO:0000259" key="5">
    <source>
        <dbReference type="SMART" id="SM00363"/>
    </source>
</evidence>
<dbReference type="HOGENOM" id="CLU_024979_1_2_0"/>
<comment type="similarity">
    <text evidence="1 4">Belongs to the pseudouridine synthase RsuA family.</text>
</comment>
<evidence type="ECO:0000256" key="2">
    <source>
        <dbReference type="ARBA" id="ARBA00023235"/>
    </source>
</evidence>
<dbReference type="PROSITE" id="PS50889">
    <property type="entry name" value="S4"/>
    <property type="match status" value="1"/>
</dbReference>
<evidence type="ECO:0000313" key="6">
    <source>
        <dbReference type="EMBL" id="BAI80476.1"/>
    </source>
</evidence>
<dbReference type="InterPro" id="IPR000748">
    <property type="entry name" value="PsdUridine_synth_RsuA/RluB/E/F"/>
</dbReference>
<dbReference type="STRING" id="639282.DEFDS_1006"/>
<keyword evidence="3" id="KW-0694">RNA-binding</keyword>
<dbReference type="Pfam" id="PF01479">
    <property type="entry name" value="S4"/>
    <property type="match status" value="1"/>
</dbReference>
<dbReference type="NCBIfam" id="TIGR00093">
    <property type="entry name" value="pseudouridine synthase"/>
    <property type="match status" value="1"/>
</dbReference>
<evidence type="ECO:0000313" key="7">
    <source>
        <dbReference type="Proteomes" id="UP000001520"/>
    </source>
</evidence>
<accession>D3PD03</accession>
<dbReference type="RefSeq" id="WP_013007723.1">
    <property type="nucleotide sequence ID" value="NC_013939.1"/>
</dbReference>
<dbReference type="SUPFAM" id="SSF55174">
    <property type="entry name" value="Alpha-L RNA-binding motif"/>
    <property type="match status" value="1"/>
</dbReference>
<protein>
    <recommendedName>
        <fullName evidence="4">Pseudouridine synthase</fullName>
        <ecNumber evidence="4">5.4.99.-</ecNumber>
    </recommendedName>
</protein>
<dbReference type="SUPFAM" id="SSF55120">
    <property type="entry name" value="Pseudouridine synthase"/>
    <property type="match status" value="1"/>
</dbReference>
<dbReference type="PROSITE" id="PS01149">
    <property type="entry name" value="PSI_RSU"/>
    <property type="match status" value="1"/>
</dbReference>
<dbReference type="InterPro" id="IPR006145">
    <property type="entry name" value="PsdUridine_synth_RsuA/RluA"/>
</dbReference>
<dbReference type="eggNOG" id="COG1187">
    <property type="taxonomic scope" value="Bacteria"/>
</dbReference>
<dbReference type="KEGG" id="ddf:DEFDS_1006"/>
<dbReference type="Pfam" id="PF00849">
    <property type="entry name" value="PseudoU_synth_2"/>
    <property type="match status" value="1"/>
</dbReference>
<reference evidence="6 7" key="1">
    <citation type="journal article" date="2010" name="DNA Res.">
        <title>Bacterial lifestyle in a deep-sea hydrothermal vent chimney revealed by the genome sequence of the thermophilic bacterium Deferribacter desulfuricans SSM1.</title>
        <authorList>
            <person name="Takaki Y."/>
            <person name="Shimamura S."/>
            <person name="Nakagawa S."/>
            <person name="Fukuhara Y."/>
            <person name="Horikawa H."/>
            <person name="Ankai A."/>
            <person name="Harada T."/>
            <person name="Hosoyama A."/>
            <person name="Oguchi A."/>
            <person name="Fukui S."/>
            <person name="Fujita N."/>
            <person name="Takami H."/>
            <person name="Takai K."/>
        </authorList>
    </citation>
    <scope>NUCLEOTIDE SEQUENCE [LARGE SCALE GENOMIC DNA]</scope>
    <source>
        <strain evidence="7">DSM 14783 / JCM 11476 / NBRC 101012 / SSM1</strain>
    </source>
</reference>
<dbReference type="SMART" id="SM00363">
    <property type="entry name" value="S4"/>
    <property type="match status" value="1"/>
</dbReference>
<dbReference type="InterPro" id="IPR018496">
    <property type="entry name" value="PsdUridine_synth_RsuA/RluB_CS"/>
</dbReference>